<dbReference type="AlphaFoldDB" id="A0A366MCK8"/>
<gene>
    <name evidence="2" type="ORF">ALNOE001_05250</name>
</gene>
<organism evidence="2 3">
    <name type="scientific">Candidatus Methanobinarius endosymbioticus</name>
    <dbReference type="NCBI Taxonomy" id="2006182"/>
    <lineage>
        <taxon>Archaea</taxon>
        <taxon>Methanobacteriati</taxon>
        <taxon>Methanobacteriota</taxon>
        <taxon>Methanomada group</taxon>
        <taxon>Methanobacteria</taxon>
        <taxon>Methanobacteriales</taxon>
        <taxon>Methanobacteriaceae</taxon>
        <taxon>Candidatus Methanobinarius</taxon>
    </lineage>
</organism>
<name>A0A366MCK8_9EURY</name>
<reference evidence="2 3" key="1">
    <citation type="submission" date="2018-06" db="EMBL/GenBank/DDBJ databases">
        <title>Genomic insight into two independent archaeal endosymbiosis events.</title>
        <authorList>
            <person name="Lind A.E."/>
            <person name="Lewis W.H."/>
            <person name="Spang A."/>
            <person name="Guy L."/>
            <person name="Embley M.T."/>
            <person name="Ettema T.J.G."/>
        </authorList>
    </citation>
    <scope>NUCLEOTIDE SEQUENCE [LARGE SCALE GENOMIC DNA]</scope>
    <source>
        <strain evidence="2">NOE</strain>
    </source>
</reference>
<sequence length="72" mass="8051">MAEFLGNEGYNPSQDQNFADIIENNTPKPTPTPTPQPIPNNDINKINKQVNANMKSTGVPIVGIYYCHCWVF</sequence>
<dbReference type="EMBL" id="NIZT01000012">
    <property type="protein sequence ID" value="RBQ23978.1"/>
    <property type="molecule type" value="Genomic_DNA"/>
</dbReference>
<proteinExistence type="predicted"/>
<protein>
    <submittedName>
        <fullName evidence="2">Uncharacterized protein</fullName>
    </submittedName>
</protein>
<accession>A0A366MCK8</accession>
<dbReference type="Proteomes" id="UP000253099">
    <property type="component" value="Unassembled WGS sequence"/>
</dbReference>
<evidence type="ECO:0000256" key="1">
    <source>
        <dbReference type="SAM" id="MobiDB-lite"/>
    </source>
</evidence>
<keyword evidence="3" id="KW-1185">Reference proteome</keyword>
<feature type="region of interest" description="Disordered" evidence="1">
    <location>
        <begin position="1"/>
        <end position="41"/>
    </location>
</feature>
<comment type="caution">
    <text evidence="2">The sequence shown here is derived from an EMBL/GenBank/DDBJ whole genome shotgun (WGS) entry which is preliminary data.</text>
</comment>
<evidence type="ECO:0000313" key="2">
    <source>
        <dbReference type="EMBL" id="RBQ23978.1"/>
    </source>
</evidence>
<evidence type="ECO:0000313" key="3">
    <source>
        <dbReference type="Proteomes" id="UP000253099"/>
    </source>
</evidence>
<feature type="compositionally biased region" description="Pro residues" evidence="1">
    <location>
        <begin position="28"/>
        <end position="38"/>
    </location>
</feature>